<dbReference type="Pfam" id="PF07568">
    <property type="entry name" value="HisKA_2"/>
    <property type="match status" value="1"/>
</dbReference>
<organism evidence="4 5">
    <name type="scientific">Fundidesulfovibrio magnetotacticus</name>
    <dbReference type="NCBI Taxonomy" id="2730080"/>
    <lineage>
        <taxon>Bacteria</taxon>
        <taxon>Pseudomonadati</taxon>
        <taxon>Thermodesulfobacteriota</taxon>
        <taxon>Desulfovibrionia</taxon>
        <taxon>Desulfovibrionales</taxon>
        <taxon>Desulfovibrionaceae</taxon>
        <taxon>Fundidesulfovibrio</taxon>
    </lineage>
</organism>
<protein>
    <submittedName>
        <fullName evidence="4">Putative sensor histidine kinase pdtaS</fullName>
        <ecNumber evidence="4">2.7.13.3</ecNumber>
    </submittedName>
</protein>
<name>A0A6V8M1N6_9BACT</name>
<dbReference type="Pfam" id="PF11845">
    <property type="entry name" value="Tll0287-like"/>
    <property type="match status" value="1"/>
</dbReference>
<dbReference type="SMART" id="SM00091">
    <property type="entry name" value="PAS"/>
    <property type="match status" value="1"/>
</dbReference>
<dbReference type="CDD" id="cd00130">
    <property type="entry name" value="PAS"/>
    <property type="match status" value="1"/>
</dbReference>
<dbReference type="GO" id="GO:0004673">
    <property type="term" value="F:protein histidine kinase activity"/>
    <property type="evidence" value="ECO:0007669"/>
    <property type="project" value="UniProtKB-EC"/>
</dbReference>
<dbReference type="Pfam" id="PF08448">
    <property type="entry name" value="PAS_4"/>
    <property type="match status" value="1"/>
</dbReference>
<dbReference type="InterPro" id="IPR021796">
    <property type="entry name" value="Tll0287-like_dom"/>
</dbReference>
<keyword evidence="4" id="KW-0808">Transferase</keyword>
<dbReference type="Gene3D" id="3.30.565.10">
    <property type="entry name" value="Histidine kinase-like ATPase, C-terminal domain"/>
    <property type="match status" value="1"/>
</dbReference>
<dbReference type="PROSITE" id="PS50112">
    <property type="entry name" value="PAS"/>
    <property type="match status" value="1"/>
</dbReference>
<keyword evidence="1" id="KW-0812">Transmembrane</keyword>
<dbReference type="SUPFAM" id="SSF55785">
    <property type="entry name" value="PYP-like sensor domain (PAS domain)"/>
    <property type="match status" value="1"/>
</dbReference>
<dbReference type="InterPro" id="IPR003594">
    <property type="entry name" value="HATPase_dom"/>
</dbReference>
<accession>A0A6V8M1N6</accession>
<dbReference type="Pfam" id="PF02518">
    <property type="entry name" value="HATPase_c"/>
    <property type="match status" value="1"/>
</dbReference>
<evidence type="ECO:0000313" key="4">
    <source>
        <dbReference type="EMBL" id="GFK95856.1"/>
    </source>
</evidence>
<evidence type="ECO:0000256" key="1">
    <source>
        <dbReference type="SAM" id="Phobius"/>
    </source>
</evidence>
<evidence type="ECO:0000259" key="3">
    <source>
        <dbReference type="PROSITE" id="PS50112"/>
    </source>
</evidence>
<dbReference type="InterPro" id="IPR011495">
    <property type="entry name" value="Sig_transdc_His_kin_sub2_dim/P"/>
</dbReference>
<evidence type="ECO:0000259" key="2">
    <source>
        <dbReference type="PROSITE" id="PS50109"/>
    </source>
</evidence>
<dbReference type="RefSeq" id="WP_173086992.1">
    <property type="nucleotide sequence ID" value="NZ_BLTE01000024.1"/>
</dbReference>
<dbReference type="NCBIfam" id="TIGR00229">
    <property type="entry name" value="sensory_box"/>
    <property type="match status" value="1"/>
</dbReference>
<feature type="transmembrane region" description="Helical" evidence="1">
    <location>
        <begin position="216"/>
        <end position="236"/>
    </location>
</feature>
<dbReference type="PROSITE" id="PS50109">
    <property type="entry name" value="HIS_KIN"/>
    <property type="match status" value="1"/>
</dbReference>
<feature type="transmembrane region" description="Helical" evidence="1">
    <location>
        <begin position="7"/>
        <end position="26"/>
    </location>
</feature>
<dbReference type="Gene3D" id="3.30.450.20">
    <property type="entry name" value="PAS domain"/>
    <property type="match status" value="1"/>
</dbReference>
<dbReference type="EC" id="2.7.13.3" evidence="4"/>
<dbReference type="InterPro" id="IPR035965">
    <property type="entry name" value="PAS-like_dom_sf"/>
</dbReference>
<dbReference type="EMBL" id="BLTE01000024">
    <property type="protein sequence ID" value="GFK95856.1"/>
    <property type="molecule type" value="Genomic_DNA"/>
</dbReference>
<dbReference type="Gene3D" id="3.30.450.290">
    <property type="match status" value="1"/>
</dbReference>
<dbReference type="Proteomes" id="UP000494245">
    <property type="component" value="Unassembled WGS sequence"/>
</dbReference>
<feature type="domain" description="Histidine kinase" evidence="2">
    <location>
        <begin position="388"/>
        <end position="580"/>
    </location>
</feature>
<gene>
    <name evidence="4" type="primary">pdtaS_6</name>
    <name evidence="4" type="ORF">NNJEOMEG_03728</name>
</gene>
<keyword evidence="1" id="KW-1133">Transmembrane helix</keyword>
<reference evidence="4 5" key="2">
    <citation type="submission" date="2020-05" db="EMBL/GenBank/DDBJ databases">
        <title>Draft genome sequence of Desulfovibrio sp. strainFSS-1.</title>
        <authorList>
            <person name="Shimoshige H."/>
            <person name="Kobayashi H."/>
            <person name="Maekawa T."/>
        </authorList>
    </citation>
    <scope>NUCLEOTIDE SEQUENCE [LARGE SCALE GENOMIC DNA]</scope>
    <source>
        <strain evidence="4 5">SIID29052-01</strain>
    </source>
</reference>
<keyword evidence="4" id="KW-0418">Kinase</keyword>
<dbReference type="AlphaFoldDB" id="A0A6V8M1N6"/>
<dbReference type="InterPro" id="IPR036890">
    <property type="entry name" value="HATPase_C_sf"/>
</dbReference>
<proteinExistence type="predicted"/>
<keyword evidence="5" id="KW-1185">Reference proteome</keyword>
<feature type="domain" description="PAS" evidence="3">
    <location>
        <begin position="258"/>
        <end position="301"/>
    </location>
</feature>
<evidence type="ECO:0000313" key="5">
    <source>
        <dbReference type="Proteomes" id="UP000494245"/>
    </source>
</evidence>
<comment type="caution">
    <text evidence="4">The sequence shown here is derived from an EMBL/GenBank/DDBJ whole genome shotgun (WGS) entry which is preliminary data.</text>
</comment>
<dbReference type="InterPro" id="IPR013656">
    <property type="entry name" value="PAS_4"/>
</dbReference>
<dbReference type="InterPro" id="IPR005467">
    <property type="entry name" value="His_kinase_dom"/>
</dbReference>
<reference evidence="4 5" key="1">
    <citation type="submission" date="2020-04" db="EMBL/GenBank/DDBJ databases">
        <authorList>
            <consortium name="Desulfovibrio sp. FSS-1 genome sequencing consortium"/>
            <person name="Shimoshige H."/>
            <person name="Kobayashi H."/>
            <person name="Maekawa T."/>
        </authorList>
    </citation>
    <scope>NUCLEOTIDE SEQUENCE [LARGE SCALE GENOMIC DNA]</scope>
    <source>
        <strain evidence="4 5">SIID29052-01</strain>
    </source>
</reference>
<dbReference type="SMART" id="SM00387">
    <property type="entry name" value="HATPase_c"/>
    <property type="match status" value="1"/>
</dbReference>
<dbReference type="PANTHER" id="PTHR43065">
    <property type="entry name" value="SENSOR HISTIDINE KINASE"/>
    <property type="match status" value="1"/>
</dbReference>
<dbReference type="SUPFAM" id="SSF55874">
    <property type="entry name" value="ATPase domain of HSP90 chaperone/DNA topoisomerase II/histidine kinase"/>
    <property type="match status" value="1"/>
</dbReference>
<dbReference type="PANTHER" id="PTHR43065:SF23">
    <property type="entry name" value="SENSOR HISTIDINE KINASE PDTAS"/>
    <property type="match status" value="1"/>
</dbReference>
<sequence length="581" mass="64717">MGHYRRIILFNILALLAWCCCIYVLYTKAIKDDVRSMRFAALTEARIAYDKDITYRRWAAKLGGVYAEISESLHPNEHLDVPGRDITTPDGKRLTLVNPAYMTRMVHEIAQEAAGLKGHITSLDPIRAANAPTAWEAQALRSFQEGVPEFIAFDDEDGRPVLRFMRPMITEKPCLKCHARQGYKEGDIRGGISVTMPLDQYAPALADAESGTRTRYTLILLSGVVLIAFSTGVLWLNERLRDKTMRIAMESDRRIRESEERYRMYVQHAPLAIFIADGQGRLVDVNPMTCEVTGHSRAELLRLTLLDLLPGNARRVGRLHMENVAAKGATVGVLPYLTREGAVRWWEVSAVKLSDDRVLGFANDISDRKRAEDTLSASLHEKEVLLREIHHRVKNNLQIVCSLLSLQGQGVDNQDALRVLGDCQCRVMSMALVHEQLYRSGDLSGINVRHYVETLLSRLLASCRTESTITLSVDIPPMNLSLDQAIPFGLVLNELVTNSLKHAFTGRASGHIEVRGVQEDGEMAFTIRDDGLGLPHGFKVELATSLGLQIVSTLVGQLRGNMEMRSNGGTEFVFHIPGPAA</sequence>
<keyword evidence="1" id="KW-0472">Membrane</keyword>
<dbReference type="InterPro" id="IPR000014">
    <property type="entry name" value="PAS"/>
</dbReference>